<evidence type="ECO:0000313" key="1">
    <source>
        <dbReference type="EMBL" id="EGH07363.1"/>
    </source>
</evidence>
<protein>
    <recommendedName>
        <fullName evidence="3">WYL domain-containing protein</fullName>
    </recommendedName>
</protein>
<dbReference type="RefSeq" id="WP_004655393.1">
    <property type="nucleotide sequence ID" value="NZ_AEGH01000003.1"/>
</dbReference>
<dbReference type="BioCyc" id="PSYR875330:G11XH-737-MONOMER"/>
<dbReference type="AlphaFoldDB" id="E7PG00"/>
<evidence type="ECO:0008006" key="3">
    <source>
        <dbReference type="Google" id="ProtNLM"/>
    </source>
</evidence>
<dbReference type="Proteomes" id="UP000005466">
    <property type="component" value="Unassembled WGS sequence"/>
</dbReference>
<accession>E7PG00</accession>
<organism evidence="1 2">
    <name type="scientific">Pseudomonas savastanoi pv. glycinea str. race 4</name>
    <dbReference type="NCBI Taxonomy" id="875330"/>
    <lineage>
        <taxon>Bacteria</taxon>
        <taxon>Pseudomonadati</taxon>
        <taxon>Pseudomonadota</taxon>
        <taxon>Gammaproteobacteria</taxon>
        <taxon>Pseudomonadales</taxon>
        <taxon>Pseudomonadaceae</taxon>
        <taxon>Pseudomonas</taxon>
    </lineage>
</organism>
<dbReference type="HOGENOM" id="CLU_2772822_0_0_6"/>
<sequence length="69" mass="8377">MKVMYENWKGVERAREIEVEYLHFGSTEYHTTPQWLLRCKDLETNEVHDFSLINIKKMDVARLTFRSEI</sequence>
<reference evidence="1 2" key="1">
    <citation type="journal article" date="2011" name="PLoS Pathog.">
        <title>Dynamic evolution of pathogenicity revealed by sequencing and comparative genomics of 19 Pseudomonas syringae isolates.</title>
        <authorList>
            <person name="Baltrus D.A."/>
            <person name="Nishimura M.T."/>
            <person name="Romanchuk A."/>
            <person name="Chang J.H."/>
            <person name="Mukhtar M.S."/>
            <person name="Cherkis K."/>
            <person name="Roach J."/>
            <person name="Grant S.R."/>
            <person name="Jones C.D."/>
            <person name="Dangl J.L."/>
        </authorList>
    </citation>
    <scope>NUCLEOTIDE SEQUENCE [LARGE SCALE GENOMIC DNA]</scope>
    <source>
        <strain evidence="2">race 4</strain>
    </source>
</reference>
<dbReference type="EMBL" id="ADWY01000159">
    <property type="protein sequence ID" value="EGH07363.1"/>
    <property type="molecule type" value="Genomic_DNA"/>
</dbReference>
<name>E7PG00_PSESG</name>
<proteinExistence type="predicted"/>
<evidence type="ECO:0000313" key="2">
    <source>
        <dbReference type="Proteomes" id="UP000005466"/>
    </source>
</evidence>
<comment type="caution">
    <text evidence="1">The sequence shown here is derived from an EMBL/GenBank/DDBJ whole genome shotgun (WGS) entry which is preliminary data.</text>
</comment>
<gene>
    <name evidence="1" type="ORF">Pgy4_04042</name>
</gene>